<gene>
    <name evidence="2" type="ORF">PV662_26150</name>
</gene>
<sequence>MSYGITVFDLRWLGEVRCSESGGPDAAEVVLGAAEVERLGLVQETDGFQRPFQAGDRAGGGSKTSWR</sequence>
<evidence type="ECO:0000313" key="2">
    <source>
        <dbReference type="EMBL" id="MDX3703185.1"/>
    </source>
</evidence>
<dbReference type="Proteomes" id="UP001271274">
    <property type="component" value="Unassembled WGS sequence"/>
</dbReference>
<accession>A0ABU4NKP4</accession>
<keyword evidence="3" id="KW-1185">Reference proteome</keyword>
<feature type="region of interest" description="Disordered" evidence="1">
    <location>
        <begin position="48"/>
        <end position="67"/>
    </location>
</feature>
<reference evidence="2 3" key="1">
    <citation type="journal article" date="2023" name="Microb. Genom.">
        <title>Mesoterricola silvestris gen. nov., sp. nov., Mesoterricola sediminis sp. nov., Geothrix oryzae sp. nov., Geothrix edaphica sp. nov., Geothrix rubra sp. nov., and Geothrix limicola sp. nov., six novel members of Acidobacteriota isolated from soils.</title>
        <authorList>
            <person name="Weisberg A.J."/>
            <person name="Pearce E."/>
            <person name="Kramer C.G."/>
            <person name="Chang J.H."/>
            <person name="Clarke C.R."/>
        </authorList>
    </citation>
    <scope>NUCLEOTIDE SEQUENCE [LARGE SCALE GENOMIC DNA]</scope>
    <source>
        <strain evidence="2 3">ID09-01A</strain>
    </source>
</reference>
<protein>
    <submittedName>
        <fullName evidence="2">Uncharacterized protein</fullName>
    </submittedName>
</protein>
<evidence type="ECO:0000256" key="1">
    <source>
        <dbReference type="SAM" id="MobiDB-lite"/>
    </source>
</evidence>
<evidence type="ECO:0000313" key="3">
    <source>
        <dbReference type="Proteomes" id="UP001271274"/>
    </source>
</evidence>
<proteinExistence type="predicted"/>
<feature type="compositionally biased region" description="Gly residues" evidence="1">
    <location>
        <begin position="57"/>
        <end position="67"/>
    </location>
</feature>
<comment type="caution">
    <text evidence="2">The sequence shown here is derived from an EMBL/GenBank/DDBJ whole genome shotgun (WGS) entry which is preliminary data.</text>
</comment>
<name>A0ABU4NKP4_9ACTN</name>
<dbReference type="EMBL" id="JARAYU010000009">
    <property type="protein sequence ID" value="MDX3703185.1"/>
    <property type="molecule type" value="Genomic_DNA"/>
</dbReference>
<dbReference type="RefSeq" id="WP_046706097.1">
    <property type="nucleotide sequence ID" value="NZ_JARAUR010000077.1"/>
</dbReference>
<organism evidence="2 3">
    <name type="scientific">Streptomyces europaeiscabiei</name>
    <dbReference type="NCBI Taxonomy" id="146819"/>
    <lineage>
        <taxon>Bacteria</taxon>
        <taxon>Bacillati</taxon>
        <taxon>Actinomycetota</taxon>
        <taxon>Actinomycetes</taxon>
        <taxon>Kitasatosporales</taxon>
        <taxon>Streptomycetaceae</taxon>
        <taxon>Streptomyces</taxon>
    </lineage>
</organism>